<evidence type="ECO:0008006" key="9">
    <source>
        <dbReference type="Google" id="ProtNLM"/>
    </source>
</evidence>
<evidence type="ECO:0000313" key="7">
    <source>
        <dbReference type="EMBL" id="KAF7431928.1"/>
    </source>
</evidence>
<dbReference type="InterPro" id="IPR008952">
    <property type="entry name" value="Tetraspanin_EC2_sf"/>
</dbReference>
<evidence type="ECO:0000256" key="3">
    <source>
        <dbReference type="ARBA" id="ARBA00022989"/>
    </source>
</evidence>
<reference evidence="7" key="1">
    <citation type="journal article" date="2020" name="G3 (Bethesda)">
        <title>High-Quality Assemblies for Three Invasive Social Wasps from the &lt;i&gt;Vespula&lt;/i&gt; Genus.</title>
        <authorList>
            <person name="Harrop T.W.R."/>
            <person name="Guhlin J."/>
            <person name="McLaughlin G.M."/>
            <person name="Permina E."/>
            <person name="Stockwell P."/>
            <person name="Gilligan J."/>
            <person name="Le Lec M.F."/>
            <person name="Gruber M.A.M."/>
            <person name="Quinn O."/>
            <person name="Lovegrove M."/>
            <person name="Duncan E.J."/>
            <person name="Remnant E.J."/>
            <person name="Van Eeckhoven J."/>
            <person name="Graham B."/>
            <person name="Knapp R.A."/>
            <person name="Langford K.W."/>
            <person name="Kronenberg Z."/>
            <person name="Press M.O."/>
            <person name="Eacker S.M."/>
            <person name="Wilson-Rankin E.E."/>
            <person name="Purcell J."/>
            <person name="Lester P.J."/>
            <person name="Dearden P.K."/>
        </authorList>
    </citation>
    <scope>NUCLEOTIDE SEQUENCE</scope>
    <source>
        <strain evidence="7">Volc-1</strain>
    </source>
</reference>
<keyword evidence="8" id="KW-1185">Reference proteome</keyword>
<keyword evidence="2 6" id="KW-0812">Transmembrane</keyword>
<protein>
    <recommendedName>
        <fullName evidence="9">Tetraspanin</fullName>
    </recommendedName>
</protein>
<dbReference type="EMBL" id="JACSDY010000003">
    <property type="protein sequence ID" value="KAF7431928.1"/>
    <property type="molecule type" value="Genomic_DNA"/>
</dbReference>
<evidence type="ECO:0000256" key="5">
    <source>
        <dbReference type="SAM" id="MobiDB-lite"/>
    </source>
</evidence>
<dbReference type="Proteomes" id="UP000600918">
    <property type="component" value="Unassembled WGS sequence"/>
</dbReference>
<comment type="caution">
    <text evidence="7">The sequence shown here is derived from an EMBL/GenBank/DDBJ whole genome shotgun (WGS) entry which is preliminary data.</text>
</comment>
<gene>
    <name evidence="7" type="ORF">H0235_004852</name>
</gene>
<evidence type="ECO:0000256" key="1">
    <source>
        <dbReference type="ARBA" id="ARBA00004141"/>
    </source>
</evidence>
<evidence type="ECO:0000256" key="6">
    <source>
        <dbReference type="SAM" id="Phobius"/>
    </source>
</evidence>
<feature type="transmembrane region" description="Helical" evidence="6">
    <location>
        <begin position="58"/>
        <end position="83"/>
    </location>
</feature>
<evidence type="ECO:0000256" key="4">
    <source>
        <dbReference type="ARBA" id="ARBA00023136"/>
    </source>
</evidence>
<dbReference type="Gene3D" id="1.10.1450.10">
    <property type="entry name" value="Tetraspanin"/>
    <property type="match status" value="1"/>
</dbReference>
<feature type="compositionally biased region" description="Acidic residues" evidence="5">
    <location>
        <begin position="8"/>
        <end position="27"/>
    </location>
</feature>
<keyword evidence="4 6" id="KW-0472">Membrane</keyword>
<dbReference type="Pfam" id="PF00335">
    <property type="entry name" value="Tetraspanin"/>
    <property type="match status" value="1"/>
</dbReference>
<comment type="subcellular location">
    <subcellularLocation>
        <location evidence="1">Membrane</location>
        <topology evidence="1">Multi-pass membrane protein</topology>
    </subcellularLocation>
</comment>
<name>A0A834UD96_VESPE</name>
<feature type="region of interest" description="Disordered" evidence="5">
    <location>
        <begin position="1"/>
        <end position="36"/>
    </location>
</feature>
<feature type="transmembrane region" description="Helical" evidence="6">
    <location>
        <begin position="245"/>
        <end position="266"/>
    </location>
</feature>
<feature type="transmembrane region" description="Helical" evidence="6">
    <location>
        <begin position="95"/>
        <end position="120"/>
    </location>
</feature>
<evidence type="ECO:0000313" key="8">
    <source>
        <dbReference type="Proteomes" id="UP000600918"/>
    </source>
</evidence>
<sequence>MRHQDITNDNDTETDTAEEDDITETEETTTTGKDTPPDLTLSFSKLSYKRLPKNCVKFSFLSLNSVTFLAGISAVIISIWMLADNKMMSRLIGQRIYITTLLIIGIFASLLAIIGIFGFLKRKQNFLIIYIMFHALFLFMIFVCSILSFSLFDKLTKSIHQDMTNSIENYRYLDWVAEAWDNTHRYLKCCGIRSHDDWEKHGMLIPQSCCSTTVDKCLNMTAEVVYESGCLNGAVDFLKSSVHTVSISVLLVSLALFANLFFALAARKKFKMYPLNE</sequence>
<accession>A0A834UD96</accession>
<dbReference type="CDD" id="cd03127">
    <property type="entry name" value="tetraspanin_LEL"/>
    <property type="match status" value="1"/>
</dbReference>
<keyword evidence="3 6" id="KW-1133">Transmembrane helix</keyword>
<dbReference type="PANTHER" id="PTHR19282">
    <property type="entry name" value="TETRASPANIN"/>
    <property type="match status" value="1"/>
</dbReference>
<dbReference type="SUPFAM" id="SSF48652">
    <property type="entry name" value="Tetraspanin"/>
    <property type="match status" value="1"/>
</dbReference>
<feature type="transmembrane region" description="Helical" evidence="6">
    <location>
        <begin position="127"/>
        <end position="152"/>
    </location>
</feature>
<dbReference type="InterPro" id="IPR018499">
    <property type="entry name" value="Tetraspanin/Peripherin"/>
</dbReference>
<dbReference type="AlphaFoldDB" id="A0A834UD96"/>
<organism evidence="7 8">
    <name type="scientific">Vespula pensylvanica</name>
    <name type="common">Western yellow jacket</name>
    <name type="synonym">Wasp</name>
    <dbReference type="NCBI Taxonomy" id="30213"/>
    <lineage>
        <taxon>Eukaryota</taxon>
        <taxon>Metazoa</taxon>
        <taxon>Ecdysozoa</taxon>
        <taxon>Arthropoda</taxon>
        <taxon>Hexapoda</taxon>
        <taxon>Insecta</taxon>
        <taxon>Pterygota</taxon>
        <taxon>Neoptera</taxon>
        <taxon>Endopterygota</taxon>
        <taxon>Hymenoptera</taxon>
        <taxon>Apocrita</taxon>
        <taxon>Aculeata</taxon>
        <taxon>Vespoidea</taxon>
        <taxon>Vespidae</taxon>
        <taxon>Vespinae</taxon>
        <taxon>Vespula</taxon>
    </lineage>
</organism>
<dbReference type="GO" id="GO:0016020">
    <property type="term" value="C:membrane"/>
    <property type="evidence" value="ECO:0007669"/>
    <property type="project" value="UniProtKB-SubCell"/>
</dbReference>
<evidence type="ECO:0000256" key="2">
    <source>
        <dbReference type="ARBA" id="ARBA00022692"/>
    </source>
</evidence>
<proteinExistence type="predicted"/>